<keyword evidence="12" id="KW-0966">Cell projection</keyword>
<evidence type="ECO:0000256" key="8">
    <source>
        <dbReference type="ARBA" id="ARBA00023237"/>
    </source>
</evidence>
<evidence type="ECO:0000256" key="1">
    <source>
        <dbReference type="ARBA" id="ARBA00004162"/>
    </source>
</evidence>
<evidence type="ECO:0000256" key="9">
    <source>
        <dbReference type="PROSITE-ProRule" id="PRU00473"/>
    </source>
</evidence>
<dbReference type="InterPro" id="IPR006664">
    <property type="entry name" value="OMP_bac"/>
</dbReference>
<dbReference type="PANTHER" id="PTHR30329">
    <property type="entry name" value="STATOR ELEMENT OF FLAGELLAR MOTOR COMPLEX"/>
    <property type="match status" value="1"/>
</dbReference>
<accession>A0ABS8N1T4</accession>
<keyword evidence="6" id="KW-1133">Transmembrane helix</keyword>
<evidence type="ECO:0000313" key="12">
    <source>
        <dbReference type="EMBL" id="MCC9293757.1"/>
    </source>
</evidence>
<evidence type="ECO:0000256" key="10">
    <source>
        <dbReference type="SAM" id="MobiDB-lite"/>
    </source>
</evidence>
<keyword evidence="4" id="KW-1003">Cell membrane</keyword>
<evidence type="ECO:0000313" key="13">
    <source>
        <dbReference type="Proteomes" id="UP001165422"/>
    </source>
</evidence>
<comment type="subcellular location">
    <subcellularLocation>
        <location evidence="1">Cell membrane</location>
        <topology evidence="1">Single-pass membrane protein</topology>
    </subcellularLocation>
    <subcellularLocation>
        <location evidence="2">Cell outer membrane</location>
    </subcellularLocation>
</comment>
<dbReference type="PRINTS" id="PR01021">
    <property type="entry name" value="OMPADOMAIN"/>
</dbReference>
<keyword evidence="13" id="KW-1185">Reference proteome</keyword>
<evidence type="ECO:0000256" key="5">
    <source>
        <dbReference type="ARBA" id="ARBA00022692"/>
    </source>
</evidence>
<gene>
    <name evidence="12" type="ORF">LN736_02580</name>
</gene>
<proteinExistence type="inferred from homology"/>
<evidence type="ECO:0000256" key="3">
    <source>
        <dbReference type="ARBA" id="ARBA00008914"/>
    </source>
</evidence>
<dbReference type="Pfam" id="PF13677">
    <property type="entry name" value="MotB_plug"/>
    <property type="match status" value="1"/>
</dbReference>
<dbReference type="InterPro" id="IPR050330">
    <property type="entry name" value="Bact_OuterMem_StrucFunc"/>
</dbReference>
<sequence>MKRMRKPGKKPEGLRWMLTYSDLITLLMIFFVVMYSMSQVDQTKYKQLSESLSVAMGGGKTIIGSEDNPSIKENVNKMDNLNSTQDEEKKLSELKAQVDKYLKENGMSKDVSTTVDERGLVVSMNDTLLFDTGKADIKPQFQQELTEMGKILNQLGNYIRIEGHTDNVPISNSEYSSNWKLSCDRASNVTEFLIAKSGIQPQKLSAIGYGEYRPIADNSNETGKAKNRRVDVIILNSKFNAVENNSSSSKSSGSKDNTESQNTTKSNK</sequence>
<evidence type="ECO:0000256" key="4">
    <source>
        <dbReference type="ARBA" id="ARBA00022475"/>
    </source>
</evidence>
<dbReference type="InterPro" id="IPR025713">
    <property type="entry name" value="MotB-like_N_dom"/>
</dbReference>
<evidence type="ECO:0000256" key="7">
    <source>
        <dbReference type="ARBA" id="ARBA00023136"/>
    </source>
</evidence>
<dbReference type="PROSITE" id="PS51123">
    <property type="entry name" value="OMPA_2"/>
    <property type="match status" value="1"/>
</dbReference>
<dbReference type="InterPro" id="IPR006665">
    <property type="entry name" value="OmpA-like"/>
</dbReference>
<feature type="compositionally biased region" description="Polar residues" evidence="10">
    <location>
        <begin position="259"/>
        <end position="268"/>
    </location>
</feature>
<keyword evidence="5" id="KW-0812">Transmembrane</keyword>
<keyword evidence="8" id="KW-0998">Cell outer membrane</keyword>
<dbReference type="Proteomes" id="UP001165422">
    <property type="component" value="Unassembled WGS sequence"/>
</dbReference>
<dbReference type="Pfam" id="PF00691">
    <property type="entry name" value="OmpA"/>
    <property type="match status" value="1"/>
</dbReference>
<dbReference type="EMBL" id="JAJJPB010000001">
    <property type="protein sequence ID" value="MCC9293757.1"/>
    <property type="molecule type" value="Genomic_DNA"/>
</dbReference>
<reference evidence="12" key="1">
    <citation type="submission" date="2021-11" db="EMBL/GenBank/DDBJ databases">
        <authorList>
            <person name="Qingchun L."/>
            <person name="Dong Z."/>
            <person name="Zongwei Q."/>
            <person name="Jia Z."/>
            <person name="Duotao L."/>
        </authorList>
    </citation>
    <scope>NUCLEOTIDE SEQUENCE</scope>
    <source>
        <strain evidence="12">WLY-B-L2</strain>
    </source>
</reference>
<dbReference type="InterPro" id="IPR036737">
    <property type="entry name" value="OmpA-like_sf"/>
</dbReference>
<feature type="region of interest" description="Disordered" evidence="10">
    <location>
        <begin position="243"/>
        <end position="268"/>
    </location>
</feature>
<name>A0ABS8N1T4_9CLOT</name>
<dbReference type="Gene3D" id="3.30.1330.60">
    <property type="entry name" value="OmpA-like domain"/>
    <property type="match status" value="1"/>
</dbReference>
<dbReference type="RefSeq" id="WP_150358706.1">
    <property type="nucleotide sequence ID" value="NZ_JAJJPB010000001.1"/>
</dbReference>
<organism evidence="12 13">
    <name type="scientific">Clostridium aromativorans</name>
    <dbReference type="NCBI Taxonomy" id="2836848"/>
    <lineage>
        <taxon>Bacteria</taxon>
        <taxon>Bacillati</taxon>
        <taxon>Bacillota</taxon>
        <taxon>Clostridia</taxon>
        <taxon>Eubacteriales</taxon>
        <taxon>Clostridiaceae</taxon>
        <taxon>Clostridium</taxon>
    </lineage>
</organism>
<dbReference type="PANTHER" id="PTHR30329:SF21">
    <property type="entry name" value="LIPOPROTEIN YIAD-RELATED"/>
    <property type="match status" value="1"/>
</dbReference>
<comment type="similarity">
    <text evidence="3">Belongs to the MotB family.</text>
</comment>
<evidence type="ECO:0000256" key="2">
    <source>
        <dbReference type="ARBA" id="ARBA00004442"/>
    </source>
</evidence>
<keyword evidence="7 9" id="KW-0472">Membrane</keyword>
<evidence type="ECO:0000259" key="11">
    <source>
        <dbReference type="PROSITE" id="PS51123"/>
    </source>
</evidence>
<feature type="domain" description="OmpA-like" evidence="11">
    <location>
        <begin position="117"/>
        <end position="238"/>
    </location>
</feature>
<evidence type="ECO:0000256" key="6">
    <source>
        <dbReference type="ARBA" id="ARBA00022989"/>
    </source>
</evidence>
<feature type="compositionally biased region" description="Low complexity" evidence="10">
    <location>
        <begin position="246"/>
        <end position="255"/>
    </location>
</feature>
<dbReference type="SUPFAM" id="SSF103088">
    <property type="entry name" value="OmpA-like"/>
    <property type="match status" value="1"/>
</dbReference>
<keyword evidence="12" id="KW-0969">Cilium</keyword>
<comment type="caution">
    <text evidence="12">The sequence shown here is derived from an EMBL/GenBank/DDBJ whole genome shotgun (WGS) entry which is preliminary data.</text>
</comment>
<keyword evidence="12" id="KW-0282">Flagellum</keyword>
<dbReference type="CDD" id="cd07185">
    <property type="entry name" value="OmpA_C-like"/>
    <property type="match status" value="1"/>
</dbReference>
<protein>
    <submittedName>
        <fullName evidence="12">Flagellar motor protein MotB</fullName>
    </submittedName>
</protein>